<dbReference type="EnsemblPlants" id="AET5Gv20453800.3">
    <property type="protein sequence ID" value="AET5Gv20453800.3"/>
    <property type="gene ID" value="AET5Gv20453800"/>
</dbReference>
<dbReference type="STRING" id="200361.A0A453KLV1"/>
<feature type="compositionally biased region" description="Basic residues" evidence="1">
    <location>
        <begin position="515"/>
        <end position="527"/>
    </location>
</feature>
<keyword evidence="3" id="KW-1185">Reference proteome</keyword>
<organism evidence="2 3">
    <name type="scientific">Aegilops tauschii subsp. strangulata</name>
    <name type="common">Goatgrass</name>
    <dbReference type="NCBI Taxonomy" id="200361"/>
    <lineage>
        <taxon>Eukaryota</taxon>
        <taxon>Viridiplantae</taxon>
        <taxon>Streptophyta</taxon>
        <taxon>Embryophyta</taxon>
        <taxon>Tracheophyta</taxon>
        <taxon>Spermatophyta</taxon>
        <taxon>Magnoliopsida</taxon>
        <taxon>Liliopsida</taxon>
        <taxon>Poales</taxon>
        <taxon>Poaceae</taxon>
        <taxon>BOP clade</taxon>
        <taxon>Pooideae</taxon>
        <taxon>Triticodae</taxon>
        <taxon>Triticeae</taxon>
        <taxon>Triticinae</taxon>
        <taxon>Aegilops</taxon>
    </lineage>
</organism>
<accession>A0A453KLV1</accession>
<reference evidence="3" key="2">
    <citation type="journal article" date="2017" name="Nat. Plants">
        <title>The Aegilops tauschii genome reveals multiple impacts of transposons.</title>
        <authorList>
            <person name="Zhao G."/>
            <person name="Zou C."/>
            <person name="Li K."/>
            <person name="Wang K."/>
            <person name="Li T."/>
            <person name="Gao L."/>
            <person name="Zhang X."/>
            <person name="Wang H."/>
            <person name="Yang Z."/>
            <person name="Liu X."/>
            <person name="Jiang W."/>
            <person name="Mao L."/>
            <person name="Kong X."/>
            <person name="Jiao Y."/>
            <person name="Jia J."/>
        </authorList>
    </citation>
    <scope>NUCLEOTIDE SEQUENCE [LARGE SCALE GENOMIC DNA]</scope>
    <source>
        <strain evidence="3">cv. AL8/78</strain>
    </source>
</reference>
<feature type="compositionally biased region" description="Gly residues" evidence="1">
    <location>
        <begin position="338"/>
        <end position="349"/>
    </location>
</feature>
<feature type="compositionally biased region" description="Basic residues" evidence="1">
    <location>
        <begin position="113"/>
        <end position="154"/>
    </location>
</feature>
<evidence type="ECO:0008006" key="4">
    <source>
        <dbReference type="Google" id="ProtNLM"/>
    </source>
</evidence>
<protein>
    <recommendedName>
        <fullName evidence="4">Major facilitator superfamily (MFS) profile domain-containing protein</fullName>
    </recommendedName>
</protein>
<reference evidence="3" key="1">
    <citation type="journal article" date="2014" name="Science">
        <title>Ancient hybridizations among the ancestral genomes of bread wheat.</title>
        <authorList>
            <consortium name="International Wheat Genome Sequencing Consortium,"/>
            <person name="Marcussen T."/>
            <person name="Sandve S.R."/>
            <person name="Heier L."/>
            <person name="Spannagl M."/>
            <person name="Pfeifer M."/>
            <person name="Jakobsen K.S."/>
            <person name="Wulff B.B."/>
            <person name="Steuernagel B."/>
            <person name="Mayer K.F."/>
            <person name="Olsen O.A."/>
        </authorList>
    </citation>
    <scope>NUCLEOTIDE SEQUENCE [LARGE SCALE GENOMIC DNA]</scope>
    <source>
        <strain evidence="3">cv. AL8/78</strain>
    </source>
</reference>
<dbReference type="AlphaFoldDB" id="A0A453KLV1"/>
<feature type="compositionally biased region" description="Basic residues" evidence="1">
    <location>
        <begin position="211"/>
        <end position="222"/>
    </location>
</feature>
<name>A0A453KLV1_AEGTS</name>
<feature type="region of interest" description="Disordered" evidence="1">
    <location>
        <begin position="106"/>
        <end position="293"/>
    </location>
</feature>
<feature type="compositionally biased region" description="Basic and acidic residues" evidence="1">
    <location>
        <begin position="528"/>
        <end position="537"/>
    </location>
</feature>
<reference evidence="2" key="4">
    <citation type="submission" date="2019-03" db="UniProtKB">
        <authorList>
            <consortium name="EnsemblPlants"/>
        </authorList>
    </citation>
    <scope>IDENTIFICATION</scope>
</reference>
<feature type="region of interest" description="Disordered" evidence="1">
    <location>
        <begin position="498"/>
        <end position="537"/>
    </location>
</feature>
<dbReference type="Proteomes" id="UP000015105">
    <property type="component" value="Chromosome 5D"/>
</dbReference>
<evidence type="ECO:0000256" key="1">
    <source>
        <dbReference type="SAM" id="MobiDB-lite"/>
    </source>
</evidence>
<reference evidence="2" key="3">
    <citation type="journal article" date="2017" name="Nature">
        <title>Genome sequence of the progenitor of the wheat D genome Aegilops tauschii.</title>
        <authorList>
            <person name="Luo M.C."/>
            <person name="Gu Y.Q."/>
            <person name="Puiu D."/>
            <person name="Wang H."/>
            <person name="Twardziok S.O."/>
            <person name="Deal K.R."/>
            <person name="Huo N."/>
            <person name="Zhu T."/>
            <person name="Wang L."/>
            <person name="Wang Y."/>
            <person name="McGuire P.E."/>
            <person name="Liu S."/>
            <person name="Long H."/>
            <person name="Ramasamy R.K."/>
            <person name="Rodriguez J.C."/>
            <person name="Van S.L."/>
            <person name="Yuan L."/>
            <person name="Wang Z."/>
            <person name="Xia Z."/>
            <person name="Xiao L."/>
            <person name="Anderson O.D."/>
            <person name="Ouyang S."/>
            <person name="Liang Y."/>
            <person name="Zimin A.V."/>
            <person name="Pertea G."/>
            <person name="Qi P."/>
            <person name="Bennetzen J.L."/>
            <person name="Dai X."/>
            <person name="Dawson M.W."/>
            <person name="Muller H.G."/>
            <person name="Kugler K."/>
            <person name="Rivarola-Duarte L."/>
            <person name="Spannagl M."/>
            <person name="Mayer K.F.X."/>
            <person name="Lu F.H."/>
            <person name="Bevan M.W."/>
            <person name="Leroy P."/>
            <person name="Li P."/>
            <person name="You F.M."/>
            <person name="Sun Q."/>
            <person name="Liu Z."/>
            <person name="Lyons E."/>
            <person name="Wicker T."/>
            <person name="Salzberg S.L."/>
            <person name="Devos K.M."/>
            <person name="Dvorak J."/>
        </authorList>
    </citation>
    <scope>NUCLEOTIDE SEQUENCE [LARGE SCALE GENOMIC DNA]</scope>
    <source>
        <strain evidence="2">cv. AL8/78</strain>
    </source>
</reference>
<sequence length="537" mass="56360">MAGGFAGVEAGGGRAEQYEGRITPYFILACIVGSFGGSLFGYDLGVSRWRDLHGRLLDQVLPGRVQPEARAPARDGLLQVRQPGADALHVVALLRRPGVHLRGLLRDQAPRPARQHHGGRRQLLPGRRRERRGRERGHAHRRPRPPRRRHRLRQPGRAALPVRDRALQDPRRREPALPAHHLPRHPRRQRHQLLHRPDPPVGVAPLAGPRRGPRHRHLRRRAVPAGDAQQPGGARAAGGGPARAGEGARDAQGGRRVRGPQGGERGGAGGARHVPEPAGRAEPAAAHHRRAGHPGVPAAVRHELHPLLLAGHLPEPGVRLLRGALLLHHHRVDAGGGRAGVHAGGGPAGAAGAVHRGRGADDRVHGGGGDDPGAQVRTRGGAVQGREHGAGGGHLLVRGGVRVVVGAAGVAGAERAVPAGDAVGGAERGGVREPLLDGGRGAVLPGGHVPPPVGGVHPLRGAHRGHVHLRHPAAAGDEAGAHRGDMAAVRQALVLEAGGHQGPQVPGPPPAPGNGRRRRRCRQARRHLGIDRSMMRV</sequence>
<feature type="compositionally biased region" description="Low complexity" evidence="1">
    <location>
        <begin position="223"/>
        <end position="234"/>
    </location>
</feature>
<evidence type="ECO:0000313" key="2">
    <source>
        <dbReference type="EnsemblPlants" id="AET5Gv20453800.3"/>
    </source>
</evidence>
<feature type="compositionally biased region" description="Basic residues" evidence="1">
    <location>
        <begin position="181"/>
        <end position="194"/>
    </location>
</feature>
<reference evidence="2" key="5">
    <citation type="journal article" date="2021" name="G3 (Bethesda)">
        <title>Aegilops tauschii genome assembly Aet v5.0 features greater sequence contiguity and improved annotation.</title>
        <authorList>
            <person name="Wang L."/>
            <person name="Zhu T."/>
            <person name="Rodriguez J.C."/>
            <person name="Deal K.R."/>
            <person name="Dubcovsky J."/>
            <person name="McGuire P.E."/>
            <person name="Lux T."/>
            <person name="Spannagl M."/>
            <person name="Mayer K.F.X."/>
            <person name="Baldrich P."/>
            <person name="Meyers B.C."/>
            <person name="Huo N."/>
            <person name="Gu Y.Q."/>
            <person name="Zhou H."/>
            <person name="Devos K.M."/>
            <person name="Bennetzen J.L."/>
            <person name="Unver T."/>
            <person name="Budak H."/>
            <person name="Gulick P.J."/>
            <person name="Galiba G."/>
            <person name="Kalapos B."/>
            <person name="Nelson D.R."/>
            <person name="Li P."/>
            <person name="You F.M."/>
            <person name="Luo M.C."/>
            <person name="Dvorak J."/>
        </authorList>
    </citation>
    <scope>NUCLEOTIDE SEQUENCE [LARGE SCALE GENOMIC DNA]</scope>
    <source>
        <strain evidence="2">cv. AL8/78</strain>
    </source>
</reference>
<feature type="compositionally biased region" description="Gly residues" evidence="1">
    <location>
        <begin position="260"/>
        <end position="270"/>
    </location>
</feature>
<dbReference type="Gramene" id="AET5Gv20453800.3">
    <property type="protein sequence ID" value="AET5Gv20453800.3"/>
    <property type="gene ID" value="AET5Gv20453800"/>
</dbReference>
<feature type="region of interest" description="Disordered" evidence="1">
    <location>
        <begin position="338"/>
        <end position="392"/>
    </location>
</feature>
<proteinExistence type="predicted"/>
<feature type="compositionally biased region" description="Basic and acidic residues" evidence="1">
    <location>
        <begin position="162"/>
        <end position="175"/>
    </location>
</feature>
<evidence type="ECO:0000313" key="3">
    <source>
        <dbReference type="Proteomes" id="UP000015105"/>
    </source>
</evidence>